<dbReference type="RefSeq" id="WP_072628890.1">
    <property type="nucleotide sequence ID" value="NZ_JABBAN010000241.1"/>
</dbReference>
<reference evidence="2 3" key="1">
    <citation type="submission" date="2016-10" db="EMBL/GenBank/DDBJ databases">
        <title>Genome sequence of Planktotalea frisia SH6-1.</title>
        <authorList>
            <person name="Poehlein A."/>
            <person name="Bakenhus I."/>
            <person name="Voget S."/>
            <person name="Brinkhoff T."/>
            <person name="Simon M."/>
        </authorList>
    </citation>
    <scope>NUCLEOTIDE SEQUENCE [LARGE SCALE GENOMIC DNA]</scope>
    <source>
        <strain evidence="2 3">SH6-1</strain>
    </source>
</reference>
<dbReference type="STRING" id="696762.PFRI_01840"/>
<protein>
    <submittedName>
        <fullName evidence="2">Uncharacterized protein</fullName>
    </submittedName>
</protein>
<proteinExistence type="predicted"/>
<comment type="caution">
    <text evidence="2">The sequence shown here is derived from an EMBL/GenBank/DDBJ whole genome shotgun (WGS) entry which is preliminary data.</text>
</comment>
<dbReference type="EMBL" id="MLCB01000014">
    <property type="protein sequence ID" value="OJI95575.1"/>
    <property type="molecule type" value="Genomic_DNA"/>
</dbReference>
<sequence>MKQLLRRLVMVTATSIAFGTGGAQADVPIGEFELGVSGSTLQEKLVSQNTVFLRVTDKLIHARKTAELPDNPGRQSEFIEYTQLAPSTEIKASLCDGKVYKIEFTSIYQKDFNAIMMARKGVFDYLLRGAAELTEIKLHQDEKNSDVTQTFTINRDALGGSQRGEERVIFALLENGGAQFNWVTLKFMLENRWYCPG</sequence>
<feature type="signal peptide" evidence="1">
    <location>
        <begin position="1"/>
        <end position="25"/>
    </location>
</feature>
<evidence type="ECO:0000313" key="2">
    <source>
        <dbReference type="EMBL" id="OJI95575.1"/>
    </source>
</evidence>
<gene>
    <name evidence="2" type="ORF">PFRI_01840</name>
</gene>
<accession>A0A1L9P213</accession>
<organism evidence="2 3">
    <name type="scientific">Planktotalea frisia</name>
    <dbReference type="NCBI Taxonomy" id="696762"/>
    <lineage>
        <taxon>Bacteria</taxon>
        <taxon>Pseudomonadati</taxon>
        <taxon>Pseudomonadota</taxon>
        <taxon>Alphaproteobacteria</taxon>
        <taxon>Rhodobacterales</taxon>
        <taxon>Paracoccaceae</taxon>
        <taxon>Planktotalea</taxon>
    </lineage>
</organism>
<name>A0A1L9P213_9RHOB</name>
<evidence type="ECO:0000256" key="1">
    <source>
        <dbReference type="SAM" id="SignalP"/>
    </source>
</evidence>
<keyword evidence="1" id="KW-0732">Signal</keyword>
<evidence type="ECO:0000313" key="3">
    <source>
        <dbReference type="Proteomes" id="UP000184514"/>
    </source>
</evidence>
<dbReference type="Proteomes" id="UP000184514">
    <property type="component" value="Unassembled WGS sequence"/>
</dbReference>
<feature type="chain" id="PRO_5009887250" evidence="1">
    <location>
        <begin position="26"/>
        <end position="197"/>
    </location>
</feature>
<keyword evidence="3" id="KW-1185">Reference proteome</keyword>
<dbReference type="AlphaFoldDB" id="A0A1L9P213"/>